<dbReference type="PROSITE" id="PS50082">
    <property type="entry name" value="WD_REPEATS_2"/>
    <property type="match status" value="1"/>
</dbReference>
<dbReference type="InterPro" id="IPR015943">
    <property type="entry name" value="WD40/YVTN_repeat-like_dom_sf"/>
</dbReference>
<keyword evidence="4" id="KW-1185">Reference proteome</keyword>
<dbReference type="PANTHER" id="PTHR44499">
    <property type="entry name" value="JOUBERIN"/>
    <property type="match status" value="1"/>
</dbReference>
<gene>
    <name evidence="3" type="ORF">WJX74_002379</name>
</gene>
<dbReference type="SMART" id="SM00320">
    <property type="entry name" value="WD40"/>
    <property type="match status" value="3"/>
</dbReference>
<dbReference type="EMBL" id="JALJOS010000001">
    <property type="protein sequence ID" value="KAK9844431.1"/>
    <property type="molecule type" value="Genomic_DNA"/>
</dbReference>
<evidence type="ECO:0000256" key="1">
    <source>
        <dbReference type="PROSITE-ProRule" id="PRU00221"/>
    </source>
</evidence>
<comment type="caution">
    <text evidence="3">The sequence shown here is derived from an EMBL/GenBank/DDBJ whole genome shotgun (WGS) entry which is preliminary data.</text>
</comment>
<feature type="repeat" description="WD" evidence="1">
    <location>
        <begin position="392"/>
        <end position="423"/>
    </location>
</feature>
<dbReference type="Pfam" id="PF00400">
    <property type="entry name" value="WD40"/>
    <property type="match status" value="3"/>
</dbReference>
<keyword evidence="1" id="KW-0853">WD repeat</keyword>
<sequence length="638" mass="67830">MSRHGLAFPDDASQSGRMGKLQSGSAAGVADCNISNEMPRSKRTSPLRYDIDESADITAPSIGIEVLDLNAAAFFGLPSEAMLLLGAAATHPASGRVLSTGQGWLDRTQEAQQGDAAVVRWHAALDVQLLGLQDLEAIICLQVLHALPWKRDDTHREATQDGPEIHCLAWAFIKAEEVALSEATAVQLLRCPQEVSGAPLEASQMLGWATSQPSRHALRLPVPLMICVHLVDLPVERTSLRVPQQRLTAGRPRQLLSGFRSGPAVAAASLEQIDEADVAAQAASMGADGLGSTATLPALKDAGIDAAPDVWSQSQAQPLTGPLQALETLRRLPGQACCLPNAIYCTLPGTPGGCSAVAFSPSGTLLAAACGFAEAWHILVFDIGSTATVCMFGPQHGRIHDLAWSVHGDFLLSASADFTARLWPFPLHKAGSPCQEVMLPHPCFVYAAKPLEASLRQPGRHVLVATGGYDGVIRLWNGNDGMLLSFYNAEEGRIHRLSWLGVGMHLWAGTSFGMLIKLVVEDFHEANPVLQEVGICNALYGSAIMSLSRLPGCSRILAHSCAGRVAEVEPISLQSVAELPGLKAKTRPLLETHTASPDGHLAIACQAVDWSPTHHMMAACSIEPMAPVVVGQSSKHWQ</sequence>
<dbReference type="GO" id="GO:0036064">
    <property type="term" value="C:ciliary basal body"/>
    <property type="evidence" value="ECO:0007669"/>
    <property type="project" value="TreeGrafter"/>
</dbReference>
<dbReference type="Gene3D" id="2.130.10.10">
    <property type="entry name" value="YVTN repeat-like/Quinoprotein amine dehydrogenase"/>
    <property type="match status" value="1"/>
</dbReference>
<evidence type="ECO:0000256" key="2">
    <source>
        <dbReference type="SAM" id="MobiDB-lite"/>
    </source>
</evidence>
<dbReference type="InterPro" id="IPR052803">
    <property type="entry name" value="Cilium-Associated_Jouberin"/>
</dbReference>
<dbReference type="InterPro" id="IPR036322">
    <property type="entry name" value="WD40_repeat_dom_sf"/>
</dbReference>
<dbReference type="GO" id="GO:0044458">
    <property type="term" value="P:motile cilium assembly"/>
    <property type="evidence" value="ECO:0007669"/>
    <property type="project" value="TreeGrafter"/>
</dbReference>
<dbReference type="PANTHER" id="PTHR44499:SF1">
    <property type="entry name" value="JOUBERIN"/>
    <property type="match status" value="1"/>
</dbReference>
<reference evidence="3 4" key="1">
    <citation type="journal article" date="2024" name="Nat. Commun.">
        <title>Phylogenomics reveals the evolutionary origins of lichenization in chlorophyte algae.</title>
        <authorList>
            <person name="Puginier C."/>
            <person name="Libourel C."/>
            <person name="Otte J."/>
            <person name="Skaloud P."/>
            <person name="Haon M."/>
            <person name="Grisel S."/>
            <person name="Petersen M."/>
            <person name="Berrin J.G."/>
            <person name="Delaux P.M."/>
            <person name="Dal Grande F."/>
            <person name="Keller J."/>
        </authorList>
    </citation>
    <scope>NUCLEOTIDE SEQUENCE [LARGE SCALE GENOMIC DNA]</scope>
    <source>
        <strain evidence="3 4">SAG 2145</strain>
    </source>
</reference>
<evidence type="ECO:0000313" key="3">
    <source>
        <dbReference type="EMBL" id="KAK9844431.1"/>
    </source>
</evidence>
<dbReference type="InterPro" id="IPR001680">
    <property type="entry name" value="WD40_rpt"/>
</dbReference>
<feature type="region of interest" description="Disordered" evidence="2">
    <location>
        <begin position="1"/>
        <end position="24"/>
    </location>
</feature>
<organism evidence="3 4">
    <name type="scientific">Apatococcus lobatus</name>
    <dbReference type="NCBI Taxonomy" id="904363"/>
    <lineage>
        <taxon>Eukaryota</taxon>
        <taxon>Viridiplantae</taxon>
        <taxon>Chlorophyta</taxon>
        <taxon>core chlorophytes</taxon>
        <taxon>Trebouxiophyceae</taxon>
        <taxon>Chlorellales</taxon>
        <taxon>Chlorellaceae</taxon>
        <taxon>Apatococcus</taxon>
    </lineage>
</organism>
<dbReference type="Proteomes" id="UP001438707">
    <property type="component" value="Unassembled WGS sequence"/>
</dbReference>
<dbReference type="SUPFAM" id="SSF50978">
    <property type="entry name" value="WD40 repeat-like"/>
    <property type="match status" value="1"/>
</dbReference>
<accession>A0AAW1SFL0</accession>
<proteinExistence type="predicted"/>
<evidence type="ECO:0000313" key="4">
    <source>
        <dbReference type="Proteomes" id="UP001438707"/>
    </source>
</evidence>
<protein>
    <submittedName>
        <fullName evidence="3">Uncharacterized protein</fullName>
    </submittedName>
</protein>
<name>A0AAW1SFL0_9CHLO</name>
<dbReference type="AlphaFoldDB" id="A0AAW1SFL0"/>